<name>A0ABX1GAQ8_9GAMM</name>
<reference evidence="2 3" key="1">
    <citation type="submission" date="2020-04" db="EMBL/GenBank/DDBJ databases">
        <authorList>
            <person name="Yoon J."/>
        </authorList>
    </citation>
    <scope>NUCLEOTIDE SEQUENCE [LARGE SCALE GENOMIC DNA]</scope>
    <source>
        <strain evidence="2 3">KMU-166</strain>
    </source>
</reference>
<proteinExistence type="predicted"/>
<protein>
    <submittedName>
        <fullName evidence="2">Phosphotransferase family protein</fullName>
    </submittedName>
</protein>
<organism evidence="2 3">
    <name type="scientific">Spongiibacter thalassae</name>
    <dbReference type="NCBI Taxonomy" id="2721624"/>
    <lineage>
        <taxon>Bacteria</taxon>
        <taxon>Pseudomonadati</taxon>
        <taxon>Pseudomonadota</taxon>
        <taxon>Gammaproteobacteria</taxon>
        <taxon>Cellvibrionales</taxon>
        <taxon>Spongiibacteraceae</taxon>
        <taxon>Spongiibacter</taxon>
    </lineage>
</organism>
<dbReference type="Proteomes" id="UP000765845">
    <property type="component" value="Unassembled WGS sequence"/>
</dbReference>
<sequence>MKINSSDNYLRLALRAIDEVLMPEVSSSAAKSTIEILKTTLKELRKREAGASEVLREVIGNGQALYTEVKHALGEQAEPVVEDLSSLSWAALTEVYENLVRQLSGVAEKLEVAEPGNKAPLLRKIAEWELSYYEKMAGVTVVDSANADLATAQEGQVSLDKALLESFLNSANLEPQSSVQLDTFQALPGGFGKQTYMCAYTGEGDRRRELVVRKMDPQPIMRHGACSLEREYALLRALPEDYPAPKPFAYAENWRNVDGDFYVMERSLGDVPGAFLHGMSGEVPEAVFLDLATYLGRLHSLPVSDFATYARECETSGVLDGDTRHAYLRNMAGWDAYIQNEEHLPSPYLHWLIHWLANNIPADERPPVLVHGDFNIHNVLVHEGRISCILDWECAGFGAAEQDLAYIRPHISQHIDWQRFLDHYLEHGGREPREDMMRYGMAYAALRTNLAGNKATLNLQTGRNQDLRYAMVELGFTPSFMQLALGNTD</sequence>
<comment type="caution">
    <text evidence="2">The sequence shown here is derived from an EMBL/GenBank/DDBJ whole genome shotgun (WGS) entry which is preliminary data.</text>
</comment>
<accession>A0ABX1GAQ8</accession>
<gene>
    <name evidence="2" type="ORF">HCU74_01110</name>
</gene>
<dbReference type="Gene3D" id="3.90.1200.10">
    <property type="match status" value="1"/>
</dbReference>
<dbReference type="PANTHER" id="PTHR21310">
    <property type="entry name" value="AMINOGLYCOSIDE PHOSPHOTRANSFERASE-RELATED-RELATED"/>
    <property type="match status" value="1"/>
</dbReference>
<dbReference type="InterPro" id="IPR041726">
    <property type="entry name" value="ACAD10_11_N"/>
</dbReference>
<dbReference type="InterPro" id="IPR011009">
    <property type="entry name" value="Kinase-like_dom_sf"/>
</dbReference>
<dbReference type="RefSeq" id="WP_168448552.1">
    <property type="nucleotide sequence ID" value="NZ_JAAWWK010000001.1"/>
</dbReference>
<evidence type="ECO:0000313" key="3">
    <source>
        <dbReference type="Proteomes" id="UP000765845"/>
    </source>
</evidence>
<evidence type="ECO:0000313" key="2">
    <source>
        <dbReference type="EMBL" id="NKI16006.1"/>
    </source>
</evidence>
<dbReference type="Gene3D" id="3.30.200.20">
    <property type="entry name" value="Phosphorylase Kinase, domain 1"/>
    <property type="match status" value="1"/>
</dbReference>
<keyword evidence="3" id="KW-1185">Reference proteome</keyword>
<dbReference type="EMBL" id="JAAWWK010000001">
    <property type="protein sequence ID" value="NKI16006.1"/>
    <property type="molecule type" value="Genomic_DNA"/>
</dbReference>
<dbReference type="CDD" id="cd05154">
    <property type="entry name" value="ACAD10_11_N-like"/>
    <property type="match status" value="1"/>
</dbReference>
<dbReference type="InterPro" id="IPR002575">
    <property type="entry name" value="Aminoglycoside_PTrfase"/>
</dbReference>
<feature type="domain" description="Aminoglycoside phosphotransferase" evidence="1">
    <location>
        <begin position="184"/>
        <end position="433"/>
    </location>
</feature>
<evidence type="ECO:0000259" key="1">
    <source>
        <dbReference type="Pfam" id="PF01636"/>
    </source>
</evidence>
<dbReference type="SUPFAM" id="SSF56112">
    <property type="entry name" value="Protein kinase-like (PK-like)"/>
    <property type="match status" value="1"/>
</dbReference>
<dbReference type="Pfam" id="PF01636">
    <property type="entry name" value="APH"/>
    <property type="match status" value="1"/>
</dbReference>
<dbReference type="InterPro" id="IPR051678">
    <property type="entry name" value="AGP_Transferase"/>
</dbReference>